<name>A0AA40AQW4_9PEZI</name>
<keyword evidence="2" id="KW-1185">Reference proteome</keyword>
<dbReference type="AlphaFoldDB" id="A0AA40AQW4"/>
<sequence>MPRPSSPRRKVCWTKYRVTSAFCRSWLINWARTRDCGMESGGSAREWPSWHVPMAQKRLKQGSWGHRKANLAKQSVIIEGAKRRSLPRITRQLGGSSMMPLTAQVPSHGSHGFSGWAISCLSIKPRRCPMHQLFGHYQGGGTGWQSERHAGRSSIAADFELVVCARLAVFFHFDLGMALLGDLGHFKTGQH</sequence>
<evidence type="ECO:0000313" key="1">
    <source>
        <dbReference type="EMBL" id="KAK0720297.1"/>
    </source>
</evidence>
<reference evidence="1" key="1">
    <citation type="submission" date="2023-06" db="EMBL/GenBank/DDBJ databases">
        <title>Genome-scale phylogeny and comparative genomics of the fungal order Sordariales.</title>
        <authorList>
            <consortium name="Lawrence Berkeley National Laboratory"/>
            <person name="Hensen N."/>
            <person name="Bonometti L."/>
            <person name="Westerberg I."/>
            <person name="Brannstrom I.O."/>
            <person name="Guillou S."/>
            <person name="Cros-Aarteil S."/>
            <person name="Calhoun S."/>
            <person name="Haridas S."/>
            <person name="Kuo A."/>
            <person name="Mondo S."/>
            <person name="Pangilinan J."/>
            <person name="Riley R."/>
            <person name="Labutti K."/>
            <person name="Andreopoulos B."/>
            <person name="Lipzen A."/>
            <person name="Chen C."/>
            <person name="Yanf M."/>
            <person name="Daum C."/>
            <person name="Ng V."/>
            <person name="Clum A."/>
            <person name="Steindorff A."/>
            <person name="Ohm R."/>
            <person name="Martin F."/>
            <person name="Silar P."/>
            <person name="Natvig D."/>
            <person name="Lalanne C."/>
            <person name="Gautier V."/>
            <person name="Ament-Velasquez S.L."/>
            <person name="Kruys A."/>
            <person name="Hutchinson M.I."/>
            <person name="Powell A.J."/>
            <person name="Barry K."/>
            <person name="Miller A.N."/>
            <person name="Grigoriev I.V."/>
            <person name="Debuchy R."/>
            <person name="Gladieux P."/>
            <person name="Thoren M.H."/>
            <person name="Johannesson H."/>
        </authorList>
    </citation>
    <scope>NUCLEOTIDE SEQUENCE</scope>
    <source>
        <strain evidence="1">SMH4607-1</strain>
    </source>
</reference>
<dbReference type="EMBL" id="JAUKUA010000003">
    <property type="protein sequence ID" value="KAK0720297.1"/>
    <property type="molecule type" value="Genomic_DNA"/>
</dbReference>
<proteinExistence type="predicted"/>
<organism evidence="1 2">
    <name type="scientific">Lasiosphaeris hirsuta</name>
    <dbReference type="NCBI Taxonomy" id="260670"/>
    <lineage>
        <taxon>Eukaryota</taxon>
        <taxon>Fungi</taxon>
        <taxon>Dikarya</taxon>
        <taxon>Ascomycota</taxon>
        <taxon>Pezizomycotina</taxon>
        <taxon>Sordariomycetes</taxon>
        <taxon>Sordariomycetidae</taxon>
        <taxon>Sordariales</taxon>
        <taxon>Lasiosphaeriaceae</taxon>
        <taxon>Lasiosphaeris</taxon>
    </lineage>
</organism>
<gene>
    <name evidence="1" type="ORF">B0H67DRAFT_182343</name>
</gene>
<dbReference type="Proteomes" id="UP001172102">
    <property type="component" value="Unassembled WGS sequence"/>
</dbReference>
<accession>A0AA40AQW4</accession>
<evidence type="ECO:0000313" key="2">
    <source>
        <dbReference type="Proteomes" id="UP001172102"/>
    </source>
</evidence>
<comment type="caution">
    <text evidence="1">The sequence shown here is derived from an EMBL/GenBank/DDBJ whole genome shotgun (WGS) entry which is preliminary data.</text>
</comment>
<protein>
    <submittedName>
        <fullName evidence="1">Uncharacterized protein</fullName>
    </submittedName>
</protein>